<evidence type="ECO:0000313" key="2">
    <source>
        <dbReference type="Proteomes" id="UP000306918"/>
    </source>
</evidence>
<evidence type="ECO:0000313" key="1">
    <source>
        <dbReference type="EMBL" id="THU31115.1"/>
    </source>
</evidence>
<dbReference type="Proteomes" id="UP000306918">
    <property type="component" value="Unassembled WGS sequence"/>
</dbReference>
<dbReference type="AlphaFoldDB" id="A0A4S8H952"/>
<dbReference type="RefSeq" id="WP_136580661.1">
    <property type="nucleotide sequence ID" value="NZ_STFF01000014.1"/>
</dbReference>
<protein>
    <submittedName>
        <fullName evidence="1">DUF4856 domain-containing protein</fullName>
    </submittedName>
</protein>
<name>A0A4S8H952_9BACT</name>
<proteinExistence type="predicted"/>
<organism evidence="1 2">
    <name type="scientific">Niastella caeni</name>
    <dbReference type="NCBI Taxonomy" id="2569763"/>
    <lineage>
        <taxon>Bacteria</taxon>
        <taxon>Pseudomonadati</taxon>
        <taxon>Bacteroidota</taxon>
        <taxon>Chitinophagia</taxon>
        <taxon>Chitinophagales</taxon>
        <taxon>Chitinophagaceae</taxon>
        <taxon>Niastella</taxon>
    </lineage>
</organism>
<dbReference type="PROSITE" id="PS51257">
    <property type="entry name" value="PROKAR_LIPOPROTEIN"/>
    <property type="match status" value="1"/>
</dbReference>
<dbReference type="Pfam" id="PF16148">
    <property type="entry name" value="DUF4856"/>
    <property type="match status" value="1"/>
</dbReference>
<gene>
    <name evidence="1" type="ORF">FAM09_28950</name>
</gene>
<dbReference type="OrthoDB" id="5498726at2"/>
<comment type="caution">
    <text evidence="1">The sequence shown here is derived from an EMBL/GenBank/DDBJ whole genome shotgun (WGS) entry which is preliminary data.</text>
</comment>
<keyword evidence="2" id="KW-1185">Reference proteome</keyword>
<sequence length="367" mass="39888">MNKRTLILTAVAFSLFATSCDKDDDIAPYTVPAAYNFDNVEFAEATATVNMWSGFQSYLGKSTSRQLSQDTVNYLWNNTNSAFTAEFISNLPNTAGQLNSSGFNLASKTSEPNVIKAMADSMVKVSQFYNTAGGEGIPGKQGSRLFNYSGFEFNQGVAKGLMGAMALARVIHHLDASVSADNSTLILGKGTAMQHEWDMAFGYVGIPTNYDTSKAYINTDVNRPLALGGYFAERGKYIKAGGIIFEAFRKGRAAIAAKDYAVRDAAIATIKEYLEKAIAAACYYYVTHPQAITDRPAQLHELSEGKGFVIALKFRAANSKLTTANYQTLVSILGIDQNAYPLIKDASFTKLKQVQQILTSAYGQLQP</sequence>
<accession>A0A4S8H952</accession>
<dbReference type="InterPro" id="IPR032331">
    <property type="entry name" value="DUF4856"/>
</dbReference>
<reference evidence="1 2" key="1">
    <citation type="submission" date="2019-04" db="EMBL/GenBank/DDBJ databases">
        <title>Niastella caeni sp. nov., isolated from activated sludge.</title>
        <authorList>
            <person name="Sheng M."/>
        </authorList>
    </citation>
    <scope>NUCLEOTIDE SEQUENCE [LARGE SCALE GENOMIC DNA]</scope>
    <source>
        <strain evidence="1 2">HX-2-15</strain>
    </source>
</reference>
<dbReference type="EMBL" id="STFF01000014">
    <property type="protein sequence ID" value="THU31115.1"/>
    <property type="molecule type" value="Genomic_DNA"/>
</dbReference>